<feature type="transmembrane region" description="Helical" evidence="1">
    <location>
        <begin position="230"/>
        <end position="249"/>
    </location>
</feature>
<protein>
    <submittedName>
        <fullName evidence="3">Abortive infection protein</fullName>
    </submittedName>
</protein>
<reference evidence="3 4" key="1">
    <citation type="journal article" date="2012" name="J. Bacteriol.">
        <title>Complete Genome Sequence of the BTEX-Degrading Bacterium Pseudoxanthomonas spadix BD-a59.</title>
        <authorList>
            <person name="Lee S.H."/>
            <person name="Jin H.M."/>
            <person name="Lee H.J."/>
            <person name="Kim J.M."/>
            <person name="Jeon C.O."/>
        </authorList>
    </citation>
    <scope>NUCLEOTIDE SEQUENCE [LARGE SCALE GENOMIC DNA]</scope>
    <source>
        <strain evidence="3 4">BD-a59</strain>
    </source>
</reference>
<dbReference type="InterPro" id="IPR052710">
    <property type="entry name" value="CAAX_protease"/>
</dbReference>
<dbReference type="HOGENOM" id="CLU_1106769_0_0_6"/>
<dbReference type="AlphaFoldDB" id="G7USZ4"/>
<evidence type="ECO:0000313" key="3">
    <source>
        <dbReference type="EMBL" id="AER54855.1"/>
    </source>
</evidence>
<dbReference type="GO" id="GO:0004175">
    <property type="term" value="F:endopeptidase activity"/>
    <property type="evidence" value="ECO:0007669"/>
    <property type="project" value="UniProtKB-ARBA"/>
</dbReference>
<keyword evidence="1" id="KW-1133">Transmembrane helix</keyword>
<feature type="transmembrane region" description="Helical" evidence="1">
    <location>
        <begin position="201"/>
        <end position="218"/>
    </location>
</feature>
<evidence type="ECO:0000259" key="2">
    <source>
        <dbReference type="Pfam" id="PF02517"/>
    </source>
</evidence>
<dbReference type="InterPro" id="IPR003675">
    <property type="entry name" value="Rce1/LyrA-like_dom"/>
</dbReference>
<dbReference type="GO" id="GO:0080120">
    <property type="term" value="P:CAAX-box protein maturation"/>
    <property type="evidence" value="ECO:0007669"/>
    <property type="project" value="UniProtKB-ARBA"/>
</dbReference>
<dbReference type="OrthoDB" id="6024813at2"/>
<name>G7USZ4_PSEUP</name>
<evidence type="ECO:0000256" key="1">
    <source>
        <dbReference type="SAM" id="Phobius"/>
    </source>
</evidence>
<keyword evidence="1" id="KW-0472">Membrane</keyword>
<dbReference type="STRING" id="1045855.DSC_01010"/>
<feature type="transmembrane region" description="Helical" evidence="1">
    <location>
        <begin position="31"/>
        <end position="56"/>
    </location>
</feature>
<dbReference type="Pfam" id="PF02517">
    <property type="entry name" value="Rce1-like"/>
    <property type="match status" value="1"/>
</dbReference>
<feature type="transmembrane region" description="Helical" evidence="1">
    <location>
        <begin position="125"/>
        <end position="150"/>
    </location>
</feature>
<dbReference type="Proteomes" id="UP000005870">
    <property type="component" value="Chromosome"/>
</dbReference>
<feature type="transmembrane region" description="Helical" evidence="1">
    <location>
        <begin position="256"/>
        <end position="279"/>
    </location>
</feature>
<dbReference type="RefSeq" id="WP_014159033.1">
    <property type="nucleotide sequence ID" value="NC_016147.2"/>
</dbReference>
<dbReference type="PANTHER" id="PTHR36435">
    <property type="entry name" value="SLR1288 PROTEIN"/>
    <property type="match status" value="1"/>
</dbReference>
<organism evidence="3 4">
    <name type="scientific">Pseudoxanthomonas spadix (strain BD-a59)</name>
    <dbReference type="NCBI Taxonomy" id="1045855"/>
    <lineage>
        <taxon>Bacteria</taxon>
        <taxon>Pseudomonadati</taxon>
        <taxon>Pseudomonadota</taxon>
        <taxon>Gammaproteobacteria</taxon>
        <taxon>Lysobacterales</taxon>
        <taxon>Lysobacteraceae</taxon>
        <taxon>Pseudoxanthomonas</taxon>
    </lineage>
</organism>
<evidence type="ECO:0000313" key="4">
    <source>
        <dbReference type="Proteomes" id="UP000005870"/>
    </source>
</evidence>
<dbReference type="eggNOG" id="COG1266">
    <property type="taxonomic scope" value="Bacteria"/>
</dbReference>
<gene>
    <name evidence="3" type="ordered locus">DSC_01010</name>
</gene>
<feature type="transmembrane region" description="Helical" evidence="1">
    <location>
        <begin position="170"/>
        <end position="189"/>
    </location>
</feature>
<dbReference type="PANTHER" id="PTHR36435:SF1">
    <property type="entry name" value="CAAX AMINO TERMINAL PROTEASE FAMILY PROTEIN"/>
    <property type="match status" value="1"/>
</dbReference>
<dbReference type="EMBL" id="CP003093">
    <property type="protein sequence ID" value="AER54855.1"/>
    <property type="molecule type" value="Genomic_DNA"/>
</dbReference>
<feature type="transmembrane region" description="Helical" evidence="1">
    <location>
        <begin position="84"/>
        <end position="104"/>
    </location>
</feature>
<proteinExistence type="predicted"/>
<accession>G7USZ4</accession>
<dbReference type="KEGG" id="psd:DSC_01010"/>
<sequence>MEADPLQSGGGQGASSRPGSALPLRQALSRFALEVLIVAVLFGLLSLSGALAWGLWRGVQLALQGMPTADPGAIMQAVGKPGPLAAIAMSVLGVGGTALAAMLWRAPPRGDERRRSRAALRMPATWLLALFTAAGVICFSAVVAQIAAALRQSLDPTNMTLVRGTLAQHPGLLLLFAVVVAPIYEEVLFRRVLFGRLWRDGWPLLGAVLSGVLFAFMHEPPWVGDKSLAVQLPLWVVYTCMGIAFAWVYRRTGSLGASIIAHGLNNAFALGLMMVFGVAR</sequence>
<keyword evidence="4" id="KW-1185">Reference proteome</keyword>
<feature type="domain" description="CAAX prenyl protease 2/Lysostaphin resistance protein A-like" evidence="2">
    <location>
        <begin position="171"/>
        <end position="268"/>
    </location>
</feature>
<keyword evidence="1" id="KW-0812">Transmembrane</keyword>